<dbReference type="EMBL" id="CAMGYJ010000005">
    <property type="protein sequence ID" value="CAI0410927.1"/>
    <property type="molecule type" value="Genomic_DNA"/>
</dbReference>
<evidence type="ECO:0000313" key="4">
    <source>
        <dbReference type="EMBL" id="CAI0410927.1"/>
    </source>
</evidence>
<dbReference type="GO" id="GO:0016746">
    <property type="term" value="F:acyltransferase activity"/>
    <property type="evidence" value="ECO:0007669"/>
    <property type="project" value="UniProtKB-KW"/>
</dbReference>
<dbReference type="Proteomes" id="UP001154282">
    <property type="component" value="Unassembled WGS sequence"/>
</dbReference>
<sequence>MDVRIVSRELVKPSSPETIQTKPPHRFCLFDQLTPLTFSPLILFYTNPEHNNLNLASFLHRLKRSLAETLNIYYPFSGRTGLQNLVIDSFNAGLPFTLAHVIDCRLSQFLKRKETELLNLLLSRQPFQKEPSDVESPVLELQVSVFSCGGIALGWACSHKLIDGSTMRSFLTTFTALFRGQPNDVVSPDFAQASTLFPPRDPSPQNFLNLMETLWFTEENYITRRFVFDSKAIGQLRAMAAAGGRGTDLQGKSIRKLSRVEALSCFIWKCCMAASKAVSSASKTSILVEAVNLRNLTNPPMPDAAIGDAFWWATAAANPYDESNTEMPELGNLLSEGIGLYRSDYVESLQGEDGFEAISSYFEQLEGMFETEKPDIFAFTSWCGFGFTGQDFGWGKPVWVTVMGKVGRAFRNLTVFVDSTEGRGSIEAWVTLDQKRMEVLERDPNFLEFAWANPRISSL</sequence>
<evidence type="ECO:0000256" key="1">
    <source>
        <dbReference type="ARBA" id="ARBA00009861"/>
    </source>
</evidence>
<dbReference type="PANTHER" id="PTHR31623:SF20">
    <property type="entry name" value="VINORINE SYNTHASE-LIKE"/>
    <property type="match status" value="1"/>
</dbReference>
<gene>
    <name evidence="4" type="ORF">LITE_LOCUS14955</name>
</gene>
<dbReference type="Gene3D" id="3.30.559.10">
    <property type="entry name" value="Chloramphenicol acetyltransferase-like domain"/>
    <property type="match status" value="2"/>
</dbReference>
<organism evidence="4 5">
    <name type="scientific">Linum tenue</name>
    <dbReference type="NCBI Taxonomy" id="586396"/>
    <lineage>
        <taxon>Eukaryota</taxon>
        <taxon>Viridiplantae</taxon>
        <taxon>Streptophyta</taxon>
        <taxon>Embryophyta</taxon>
        <taxon>Tracheophyta</taxon>
        <taxon>Spermatophyta</taxon>
        <taxon>Magnoliopsida</taxon>
        <taxon>eudicotyledons</taxon>
        <taxon>Gunneridae</taxon>
        <taxon>Pentapetalae</taxon>
        <taxon>rosids</taxon>
        <taxon>fabids</taxon>
        <taxon>Malpighiales</taxon>
        <taxon>Linaceae</taxon>
        <taxon>Linum</taxon>
    </lineage>
</organism>
<comment type="similarity">
    <text evidence="1">Belongs to the plant acyltransferase family.</text>
</comment>
<accession>A0AAV0JN70</accession>
<proteinExistence type="inferred from homology"/>
<keyword evidence="5" id="KW-1185">Reference proteome</keyword>
<evidence type="ECO:0000313" key="5">
    <source>
        <dbReference type="Proteomes" id="UP001154282"/>
    </source>
</evidence>
<dbReference type="AlphaFoldDB" id="A0AAV0JN70"/>
<dbReference type="InterPro" id="IPR023213">
    <property type="entry name" value="CAT-like_dom_sf"/>
</dbReference>
<comment type="caution">
    <text evidence="4">The sequence shown here is derived from an EMBL/GenBank/DDBJ whole genome shotgun (WGS) entry which is preliminary data.</text>
</comment>
<evidence type="ECO:0000256" key="3">
    <source>
        <dbReference type="ARBA" id="ARBA00023315"/>
    </source>
</evidence>
<dbReference type="PANTHER" id="PTHR31623">
    <property type="entry name" value="F21J9.9"/>
    <property type="match status" value="1"/>
</dbReference>
<keyword evidence="3" id="KW-0012">Acyltransferase</keyword>
<protein>
    <submittedName>
        <fullName evidence="4">Uncharacterized protein</fullName>
    </submittedName>
</protein>
<keyword evidence="2" id="KW-0808">Transferase</keyword>
<evidence type="ECO:0000256" key="2">
    <source>
        <dbReference type="ARBA" id="ARBA00022679"/>
    </source>
</evidence>
<dbReference type="Pfam" id="PF02458">
    <property type="entry name" value="Transferase"/>
    <property type="match status" value="1"/>
</dbReference>
<reference evidence="4" key="1">
    <citation type="submission" date="2022-08" db="EMBL/GenBank/DDBJ databases">
        <authorList>
            <person name="Gutierrez-Valencia J."/>
        </authorList>
    </citation>
    <scope>NUCLEOTIDE SEQUENCE</scope>
</reference>
<name>A0AAV0JN70_9ROSI</name>